<feature type="compositionally biased region" description="Basic and acidic residues" evidence="3">
    <location>
        <begin position="2269"/>
        <end position="2278"/>
    </location>
</feature>
<evidence type="ECO:0000313" key="6">
    <source>
        <dbReference type="EMBL" id="CEL68107.1"/>
    </source>
</evidence>
<feature type="compositionally biased region" description="Low complexity" evidence="3">
    <location>
        <begin position="1320"/>
        <end position="1336"/>
    </location>
</feature>
<dbReference type="InterPro" id="IPR036961">
    <property type="entry name" value="Kinesin_motor_dom_sf"/>
</dbReference>
<keyword evidence="1" id="KW-0505">Motor protein</keyword>
<feature type="domain" description="Kinesin motor" evidence="4">
    <location>
        <begin position="17"/>
        <end position="469"/>
    </location>
</feature>
<dbReference type="Gene3D" id="3.40.850.10">
    <property type="entry name" value="Kinesin motor domain"/>
    <property type="match status" value="1"/>
</dbReference>
<reference evidence="7" key="3">
    <citation type="journal article" date="2012" name="PLoS Pathog.">
        <title>Comparative genomics of the apicomplexan parasites Toxoplasma gondii and Neospora caninum: Coccidia differing in host range and transmission strategy.</title>
        <authorList>
            <person name="Reid A.J."/>
            <person name="Vermont S.J."/>
            <person name="Cotton J.A."/>
            <person name="Harris D."/>
            <person name="Hill-Cawthorne G.A."/>
            <person name="Konen-Waisman S."/>
            <person name="Latham S.M."/>
            <person name="Mourier T."/>
            <person name="Norton R."/>
            <person name="Quail M.A."/>
            <person name="Sanders M."/>
            <person name="Shanmugam D."/>
            <person name="Sohal A."/>
            <person name="Wasmuth J.D."/>
            <person name="Brunk B."/>
            <person name="Grigg M.E."/>
            <person name="Howard J.C."/>
            <person name="Parkinson J."/>
            <person name="Roos D.S."/>
            <person name="Trees A.J."/>
            <person name="Berriman M."/>
            <person name="Pain A."/>
            <person name="Wastling J.M."/>
        </authorList>
    </citation>
    <scope>NUCLEOTIDE SEQUENCE [LARGE SCALE GENOMIC DNA]</scope>
    <source>
        <strain evidence="7">Liverpool</strain>
    </source>
</reference>
<reference evidence="5" key="2">
    <citation type="submission" date="2011-03" db="EMBL/GenBank/DDBJ databases">
        <title>Comparative genomics and transcriptomics of Neospora caninum and Toxoplasma gondii.</title>
        <authorList>
            <person name="Reid A.J."/>
            <person name="Sohal A."/>
            <person name="Harris D."/>
            <person name="Quail M."/>
            <person name="Sanders M."/>
            <person name="Berriman M."/>
            <person name="Wastling J.M."/>
            <person name="Pain A."/>
        </authorList>
    </citation>
    <scope>NUCLEOTIDE SEQUENCE</scope>
    <source>
        <strain evidence="5">Liverpool</strain>
    </source>
</reference>
<feature type="region of interest" description="Disordered" evidence="3">
    <location>
        <begin position="1703"/>
        <end position="1877"/>
    </location>
</feature>
<accession>F0VAU8</accession>
<feature type="compositionally biased region" description="Polar residues" evidence="3">
    <location>
        <begin position="1277"/>
        <end position="1290"/>
    </location>
</feature>
<feature type="region of interest" description="Disordered" evidence="3">
    <location>
        <begin position="2127"/>
        <end position="2148"/>
    </location>
</feature>
<dbReference type="SMART" id="SM00129">
    <property type="entry name" value="KISc"/>
    <property type="match status" value="1"/>
</dbReference>
<feature type="compositionally biased region" description="Polar residues" evidence="3">
    <location>
        <begin position="1811"/>
        <end position="1827"/>
    </location>
</feature>
<dbReference type="GO" id="GO:0005871">
    <property type="term" value="C:kinesin complex"/>
    <property type="evidence" value="ECO:0007669"/>
    <property type="project" value="TreeGrafter"/>
</dbReference>
<feature type="region of interest" description="Disordered" evidence="3">
    <location>
        <begin position="2482"/>
        <end position="2522"/>
    </location>
</feature>
<evidence type="ECO:0000256" key="3">
    <source>
        <dbReference type="SAM" id="MobiDB-lite"/>
    </source>
</evidence>
<keyword evidence="2" id="KW-0175">Coiled coil</keyword>
<dbReference type="Proteomes" id="UP000007494">
    <property type="component" value="Chromosome IX"/>
</dbReference>
<feature type="compositionally biased region" description="Basic and acidic residues" evidence="3">
    <location>
        <begin position="2305"/>
        <end position="2335"/>
    </location>
</feature>
<dbReference type="GO" id="GO:0007018">
    <property type="term" value="P:microtubule-based movement"/>
    <property type="evidence" value="ECO:0007669"/>
    <property type="project" value="InterPro"/>
</dbReference>
<dbReference type="PROSITE" id="PS50067">
    <property type="entry name" value="KINESIN_MOTOR_2"/>
    <property type="match status" value="1"/>
</dbReference>
<dbReference type="GO" id="GO:0003777">
    <property type="term" value="F:microtubule motor activity"/>
    <property type="evidence" value="ECO:0007669"/>
    <property type="project" value="InterPro"/>
</dbReference>
<feature type="compositionally biased region" description="Low complexity" evidence="3">
    <location>
        <begin position="1742"/>
        <end position="1759"/>
    </location>
</feature>
<evidence type="ECO:0000313" key="5">
    <source>
        <dbReference type="EMBL" id="CBZ50806.1"/>
    </source>
</evidence>
<dbReference type="Pfam" id="PF00225">
    <property type="entry name" value="Kinesin"/>
    <property type="match status" value="1"/>
</dbReference>
<feature type="compositionally biased region" description="Basic and acidic residues" evidence="3">
    <location>
        <begin position="1866"/>
        <end position="1877"/>
    </location>
</feature>
<keyword evidence="7" id="KW-1185">Reference proteome</keyword>
<evidence type="ECO:0000313" key="7">
    <source>
        <dbReference type="Proteomes" id="UP000007494"/>
    </source>
</evidence>
<feature type="compositionally biased region" description="Low complexity" evidence="3">
    <location>
        <begin position="2444"/>
        <end position="2457"/>
    </location>
</feature>
<feature type="compositionally biased region" description="Polar residues" evidence="3">
    <location>
        <begin position="1703"/>
        <end position="1731"/>
    </location>
</feature>
<dbReference type="RefSeq" id="XP_003880839.1">
    <property type="nucleotide sequence ID" value="XM_003880790.1"/>
</dbReference>
<feature type="region of interest" description="Disordered" evidence="3">
    <location>
        <begin position="1004"/>
        <end position="1047"/>
    </location>
</feature>
<feature type="compositionally biased region" description="Basic and acidic residues" evidence="3">
    <location>
        <begin position="1252"/>
        <end position="1261"/>
    </location>
</feature>
<keyword evidence="1" id="KW-0547">Nucleotide-binding</keyword>
<dbReference type="EMBL" id="FR823385">
    <property type="protein sequence ID" value="CBZ50806.1"/>
    <property type="molecule type" value="Genomic_DNA"/>
</dbReference>
<proteinExistence type="inferred from homology"/>
<gene>
    <name evidence="6" type="ORF">BN1204_038810</name>
    <name evidence="5" type="ORF">NCLIV_038810</name>
</gene>
<feature type="region of interest" description="Disordered" evidence="3">
    <location>
        <begin position="1085"/>
        <end position="1498"/>
    </location>
</feature>
<dbReference type="InterPro" id="IPR001752">
    <property type="entry name" value="Kinesin_motor_dom"/>
</dbReference>
<reference evidence="6" key="4">
    <citation type="journal article" date="2015" name="PLoS ONE">
        <title>Comprehensive Evaluation of Toxoplasma gondii VEG and Neospora caninum LIV Genomes with Tachyzoite Stage Transcriptome and Proteome Defines Novel Transcript Features.</title>
        <authorList>
            <person name="Ramaprasad A."/>
            <person name="Mourier T."/>
            <person name="Naeem R."/>
            <person name="Malas T.B."/>
            <person name="Moussa E."/>
            <person name="Panigrahi A."/>
            <person name="Vermont S.J."/>
            <person name="Otto T.D."/>
            <person name="Wastling J."/>
            <person name="Pain A."/>
        </authorList>
    </citation>
    <scope>NUCLEOTIDE SEQUENCE</scope>
    <source>
        <strain evidence="6">Liverpool</strain>
    </source>
</reference>
<evidence type="ECO:0000259" key="4">
    <source>
        <dbReference type="PROSITE" id="PS50067"/>
    </source>
</evidence>
<feature type="coiled-coil region" evidence="2">
    <location>
        <begin position="902"/>
        <end position="929"/>
    </location>
</feature>
<name>F0VAU8_NEOCL</name>
<dbReference type="eggNOG" id="KOG4280">
    <property type="taxonomic scope" value="Eukaryota"/>
</dbReference>
<feature type="compositionally biased region" description="Basic and acidic residues" evidence="3">
    <location>
        <begin position="1099"/>
        <end position="1112"/>
    </location>
</feature>
<evidence type="ECO:0000256" key="2">
    <source>
        <dbReference type="SAM" id="Coils"/>
    </source>
</evidence>
<feature type="compositionally biased region" description="Low complexity" evidence="3">
    <location>
        <begin position="1191"/>
        <end position="1205"/>
    </location>
</feature>
<dbReference type="GO" id="GO:0016887">
    <property type="term" value="F:ATP hydrolysis activity"/>
    <property type="evidence" value="ECO:0007669"/>
    <property type="project" value="TreeGrafter"/>
</dbReference>
<sequence length="2533" mass="268966">MERRDPTSTAQSAVEVESEVSVRFRPLSLERISEGARAAYFVSGPKSVGIDTQKASLSQSDPTVQGILDELKLKASWSLDSSRSVFDFTFNGSVFDEGTATASLYNKIVQPVVIQVTEGISSTVIACGSSGSGKTYTLIGTHEHPGVIFNALQDLFNHITSYRNPASAKTKPRTNAPRFLSWNIDPQKWREHEYEFSVRCSYVEVREHSIVDLLHCAADFAPTDVLPTLALRRTPKGEPCIDGLSEKPGASVEELVRVLARQVKAAALKKARDKLFPDRPSSGVVTITVEKARIGKECQRGDSVPSSPSPRHGPAGKNASDDGVSSSRPGERAGPQESSSVQIPQLTRATLTFVEAPGTEGLAAPPYAEKNMFHSRASFSGFIMRLAADASASQSLFRTLEGLLRPATWTYADGKPSTSVWAGSTLTQLLYPALHGDSNLSVIMTVDPADCSLSVSLPTLRFGSRISGGRRRLCVSQVSRENSHLRALHLDVSRHFRHIQSVRRKLRDQAEGTAFLRQLDCVESSRHDGTDQSWWLPSSTEAKGCLEELEESLRATRRQILVGGTADWSVLEGSRLSTLLSILSVFRDRRFVRETLGEDRSRADLKCSEDSSAGCPKPGLAGRNLAAASGDLSPPGSAYVPIAPLPASSRITVSPYSAPSEAVPDFPAAFPLSASSSPPHLASPAAAPVRPVAFPATPWSFSSAQGQAVPSTFGGTRLVNITHRQRAVQGQFPPSPAPVPHAVPAHSLATYSQDASFAWTDFSTSPGYCVYAPDSGVAQRFPALAQMEPVGSPSRAVYSPYPVSASKLLSVHSRFGSQTDAEPDAGDAEISPSCCCGASLQPQTKTQTNYEPVAFRASLADPAGVFPQPSDVGDARGGSRLERRLFVGVLSLSPGFGGTESRDDVGRAMEDLERSLEELRNSFADWGEDPTLRLASDAARLETVLFCPRAADCKLASGSGAFSADGPGGRRLSEVATAGEATCEQLKGETGKHFVVVATHEAARTSEPSSARLVDDSGNSRAANKAGAASPEQSDRDFSSSDGHTTSSAFEGFLESLLPAAQLSGEGLLTNQGVAEGAAGWDWEESAGDGEATAPPQSTKEDGSDGGSRTEDADPEDAPNKSGYDEDTSQAGDKLLHTASRLEDEIIDLLEGQSDDPFAQDYDREAAASGEALLPSESFSGSQPVDLTLDPAAPQSPAPEAAFSPTFSSFEATTHGDRSREAMDTRERETNDWLSRRGSVPASSPSRIRVRLSVEGEEPQRSRVGSPGCSQSRRRASPQTTFIGTPSQLLFSLDPEPHAEGGANRRGVASKDFSPRDGKPSPSSSFSSSSFSSSSPRDFDLHAPNAHLASHRRQRGGESWDVVVSRSPQHALGEGGFCLPEPRRGDRAQNKQGLYFQGTLRPWTHFSGPGKTLPRTPKSSDARLVSRKGRILSERSRLGGDETEGKRSPTTSRERTGRSSSSERRRSKERREGRRDERRRRRETSKDAGDRRSEADEVKTLQGQILELQRQLRQKVERINSLSSISCERRPPVSFVIPASEFSSSTPGSERFAPGVPVSQPPSANVFASPVQSAPPMLELPGQPAPVTSFSFPAAALQSSFSPLSLIQAVSGAVPVVGIASPPEGVRPEPPGPGVPGPGVPCASPPVVFAHSPLVLPAPAATATLPLSIPLARPQGETVPASAAAEPARCSTCDGTLSELSSISSRENAVTTSSDDFQKTDTATSHETSFSFRPKKAEEAAEALLELPPTPTYGDTTPTAASLFPDRSRHQAMEPKGPAEAETAGRAGDEEPSGGSEVRAVPGDSLFRGGDQTQSFGGTNRKLQGQPSPRFPSPSEAENAGMSPPAPQPSDAPRPASVLPQTAGPYDEHWSSVERGRSYLRTEHAERRFDGTDGRFPSPSSVYTPYYRGSPSPARVNVPSTPAAPGAYAASSYSFPRYLSPPAAPRAFSPSPGVPPERMQTGKPRVVCTIIRDSTGVPLDLIPGDGEALRETSRVIYPFSHVSHAAVKGDVTGHALPSSLFSSERPPESHGAHRLSRLFHEDPQRYRRLGSAGGSLPFRFPSRPHPPSRPLSPSAACVGGVLGTDSSEAGAREDYRDFEIRQGWREGRGSVAADHFYAGLGGSLRLSREERRGTQARREGPARRAGGGGLLAEGLLGFFERKLRDFWETRPGATSVPRRRTVKEVNAARPAADGSSKAFWPNWYHVLPPPNAVSFKRTGSVGDARRRSPSSPAPVPLSPRSRIAQSRPLSVPRGFPKWKCGQDGPVRGVRLEETRPADEPPSSSSDKKTKPASPRGSDAAAARGADQKEAPENAGEAKEEAGEAKEEAGEAKEEADASGIKESASGGPAAPTLLSFSHASTPVFLSPQVVAQGLPGAPGVSPPLIFDPLWTGPALASPAPLVSVCPAPASLATPGQGLPCVLASQPPAVCAASPAPCALAVGQSARPGGPAGSAGADAPKKQAEPETYTSFRSFGDICRQLLGRKNPDRKPDPTGAQSLLPNFPFFMDPKRPPAGAKPYPGPVLEIGILKSGR</sequence>
<dbReference type="InterPro" id="IPR027417">
    <property type="entry name" value="P-loop_NTPase"/>
</dbReference>
<protein>
    <submittedName>
        <fullName evidence="6">Kinesin motor domain-containing protein,putative</fullName>
    </submittedName>
    <submittedName>
        <fullName evidence="5">Putative kinesin motor domain-containing protein</fullName>
    </submittedName>
</protein>
<comment type="similarity">
    <text evidence="1">Belongs to the TRAFAC class myosin-kinesin ATPase superfamily. Kinesin family.</text>
</comment>
<dbReference type="VEuPathDB" id="ToxoDB:NCLIV_038810"/>
<dbReference type="PRINTS" id="PR00380">
    <property type="entry name" value="KINESINHEAVY"/>
</dbReference>
<feature type="binding site" evidence="1">
    <location>
        <begin position="128"/>
        <end position="135"/>
    </location>
    <ligand>
        <name>ATP</name>
        <dbReference type="ChEBI" id="CHEBI:30616"/>
    </ligand>
</feature>
<keyword evidence="1" id="KW-0067">ATP-binding</keyword>
<feature type="compositionally biased region" description="Low complexity" evidence="3">
    <location>
        <begin position="2291"/>
        <end position="2304"/>
    </location>
</feature>
<feature type="region of interest" description="Disordered" evidence="3">
    <location>
        <begin position="1883"/>
        <end position="1902"/>
    </location>
</feature>
<organism evidence="5 7">
    <name type="scientific">Neospora caninum (strain Liverpool)</name>
    <dbReference type="NCBI Taxonomy" id="572307"/>
    <lineage>
        <taxon>Eukaryota</taxon>
        <taxon>Sar</taxon>
        <taxon>Alveolata</taxon>
        <taxon>Apicomplexa</taxon>
        <taxon>Conoidasida</taxon>
        <taxon>Coccidia</taxon>
        <taxon>Eucoccidiorida</taxon>
        <taxon>Eimeriorina</taxon>
        <taxon>Sarcocystidae</taxon>
        <taxon>Neospora</taxon>
    </lineage>
</organism>
<feature type="compositionally biased region" description="Basic and acidic residues" evidence="3">
    <location>
        <begin position="2127"/>
        <end position="2142"/>
    </location>
</feature>
<dbReference type="OMA" id="PRVVCTI"/>
<reference evidence="5" key="1">
    <citation type="submission" date="2011-02" db="EMBL/GenBank/DDBJ databases">
        <authorList>
            <person name="Aslett M."/>
        </authorList>
    </citation>
    <scope>NUCLEOTIDE SEQUENCE</scope>
    <source>
        <strain evidence="5">Liverpool</strain>
    </source>
</reference>
<dbReference type="OrthoDB" id="332271at2759"/>
<dbReference type="GO" id="GO:0005874">
    <property type="term" value="C:microtubule"/>
    <property type="evidence" value="ECO:0007669"/>
    <property type="project" value="TreeGrafter"/>
</dbReference>
<dbReference type="GeneID" id="13441840"/>
<dbReference type="EMBL" id="LN714484">
    <property type="protein sequence ID" value="CEL68107.1"/>
    <property type="molecule type" value="Genomic_DNA"/>
</dbReference>
<dbReference type="InterPro" id="IPR027640">
    <property type="entry name" value="Kinesin-like_fam"/>
</dbReference>
<feature type="region of interest" description="Disordered" evidence="3">
    <location>
        <begin position="2444"/>
        <end position="2466"/>
    </location>
</feature>
<dbReference type="GO" id="GO:0005524">
    <property type="term" value="F:ATP binding"/>
    <property type="evidence" value="ECO:0007669"/>
    <property type="project" value="UniProtKB-UniRule"/>
</dbReference>
<feature type="compositionally biased region" description="Basic and acidic residues" evidence="3">
    <location>
        <begin position="1484"/>
        <end position="1498"/>
    </location>
</feature>
<dbReference type="PANTHER" id="PTHR24115">
    <property type="entry name" value="KINESIN-RELATED"/>
    <property type="match status" value="1"/>
</dbReference>
<feature type="region of interest" description="Disordered" evidence="3">
    <location>
        <begin position="296"/>
        <end position="344"/>
    </location>
</feature>
<evidence type="ECO:0000256" key="1">
    <source>
        <dbReference type="PROSITE-ProRule" id="PRU00283"/>
    </source>
</evidence>
<feature type="region of interest" description="Disordered" evidence="3">
    <location>
        <begin position="2174"/>
        <end position="2193"/>
    </location>
</feature>
<feature type="compositionally biased region" description="Basic and acidic residues" evidence="3">
    <location>
        <begin position="1883"/>
        <end position="1893"/>
    </location>
</feature>
<dbReference type="GO" id="GO:0008017">
    <property type="term" value="F:microtubule binding"/>
    <property type="evidence" value="ECO:0007669"/>
    <property type="project" value="InterPro"/>
</dbReference>
<dbReference type="SUPFAM" id="SSF52540">
    <property type="entry name" value="P-loop containing nucleoside triphosphate hydrolases"/>
    <property type="match status" value="1"/>
</dbReference>
<feature type="compositionally biased region" description="Basic and acidic residues" evidence="3">
    <location>
        <begin position="1431"/>
        <end position="1476"/>
    </location>
</feature>
<dbReference type="InParanoid" id="F0VAU8"/>
<feature type="compositionally biased region" description="Basic and acidic residues" evidence="3">
    <location>
        <begin position="1766"/>
        <end position="1779"/>
    </location>
</feature>
<feature type="compositionally biased region" description="Basic and acidic residues" evidence="3">
    <location>
        <begin position="1214"/>
        <end position="1235"/>
    </location>
</feature>
<feature type="compositionally biased region" description="Basic and acidic residues" evidence="3">
    <location>
        <begin position="1134"/>
        <end position="1144"/>
    </location>
</feature>
<feature type="region of interest" description="Disordered" evidence="3">
    <location>
        <begin position="2211"/>
        <end position="2353"/>
    </location>
</feature>